<dbReference type="InterPro" id="IPR013005">
    <property type="entry name" value="Ribosomal_uL4-like"/>
</dbReference>
<proteinExistence type="inferred from homology"/>
<evidence type="ECO:0000256" key="2">
    <source>
        <dbReference type="ARBA" id="ARBA00022980"/>
    </source>
</evidence>
<dbReference type="HAMAP" id="MF_01328_B">
    <property type="entry name" value="Ribosomal_uL4_B"/>
    <property type="match status" value="1"/>
</dbReference>
<dbReference type="PANTHER" id="PTHR10746:SF6">
    <property type="entry name" value="LARGE RIBOSOMAL SUBUNIT PROTEIN UL4M"/>
    <property type="match status" value="1"/>
</dbReference>
<sequence length="207" mass="23101">MELKLLNNNGQTESTVNALDTVFGREFNEALVHQIVVAYQANSRSANSQQKTRATVKHSTKKPWRQKGTGRARAGMTSSPLWRGGGRAFPNTGEENYSHKVNRKMYRAGISAILSQLVRDDRLLVVDTFELEAPKTRLAANKLKDLGMEESVLIITDALDENVYLATRNLPHVAVIEPRYADPLSLIHYKKVLVTKSAIAQLEEMLG</sequence>
<protein>
    <recommendedName>
        <fullName evidence="4 5">Large ribosomal subunit protein uL4</fullName>
    </recommendedName>
</protein>
<dbReference type="InterPro" id="IPR023574">
    <property type="entry name" value="Ribosomal_uL4_dom_sf"/>
</dbReference>
<comment type="function">
    <text evidence="5">One of the primary rRNA binding proteins, this protein initially binds near the 5'-end of the 23S rRNA. It is important during the early stages of 50S assembly. It makes multiple contacts with different domains of the 23S rRNA in the assembled 50S subunit and ribosome.</text>
</comment>
<reference evidence="7" key="1">
    <citation type="submission" date="2021-11" db="EMBL/GenBank/DDBJ databases">
        <title>Draft genome sequence of Alcaligenes endophyticus type strain CCUG 75668T.</title>
        <authorList>
            <person name="Salva-Serra F."/>
            <person name="Duran R.E."/>
            <person name="Seeger M."/>
            <person name="Moore E.R.B."/>
            <person name="Jaen-Luchoro D."/>
        </authorList>
    </citation>
    <scope>NUCLEOTIDE SEQUENCE</scope>
    <source>
        <strain evidence="7">CCUG 75668</strain>
    </source>
</reference>
<dbReference type="InterPro" id="IPR002136">
    <property type="entry name" value="Ribosomal_uL4"/>
</dbReference>
<comment type="subunit">
    <text evidence="5">Part of the 50S ribosomal subunit.</text>
</comment>
<evidence type="ECO:0000256" key="4">
    <source>
        <dbReference type="ARBA" id="ARBA00035244"/>
    </source>
</evidence>
<feature type="compositionally biased region" description="Basic residues" evidence="6">
    <location>
        <begin position="54"/>
        <end position="70"/>
    </location>
</feature>
<evidence type="ECO:0000313" key="7">
    <source>
        <dbReference type="EMBL" id="MDN4119814.1"/>
    </source>
</evidence>
<evidence type="ECO:0000313" key="8">
    <source>
        <dbReference type="Proteomes" id="UP001168613"/>
    </source>
</evidence>
<dbReference type="EMBL" id="JAJHNU010000001">
    <property type="protein sequence ID" value="MDN4119814.1"/>
    <property type="molecule type" value="Genomic_DNA"/>
</dbReference>
<feature type="region of interest" description="Disordered" evidence="6">
    <location>
        <begin position="44"/>
        <end position="89"/>
    </location>
</feature>
<dbReference type="Proteomes" id="UP001168613">
    <property type="component" value="Unassembled WGS sequence"/>
</dbReference>
<keyword evidence="5" id="KW-0694">RNA-binding</keyword>
<name>A0ABT8EEV2_9BURK</name>
<comment type="similarity">
    <text evidence="1 5">Belongs to the universal ribosomal protein uL4 family.</text>
</comment>
<gene>
    <name evidence="5 7" type="primary">rplD</name>
    <name evidence="7" type="ORF">LMS43_00775</name>
</gene>
<comment type="function">
    <text evidence="5">Forms part of the polypeptide exit tunnel.</text>
</comment>
<keyword evidence="8" id="KW-1185">Reference proteome</keyword>
<keyword evidence="3 5" id="KW-0687">Ribonucleoprotein</keyword>
<dbReference type="SUPFAM" id="SSF52166">
    <property type="entry name" value="Ribosomal protein L4"/>
    <property type="match status" value="1"/>
</dbReference>
<dbReference type="Gene3D" id="3.40.1370.10">
    <property type="match status" value="1"/>
</dbReference>
<dbReference type="NCBIfam" id="TIGR03953">
    <property type="entry name" value="rplD_bact"/>
    <property type="match status" value="1"/>
</dbReference>
<evidence type="ECO:0000256" key="1">
    <source>
        <dbReference type="ARBA" id="ARBA00010528"/>
    </source>
</evidence>
<keyword evidence="5" id="KW-0699">rRNA-binding</keyword>
<evidence type="ECO:0000256" key="3">
    <source>
        <dbReference type="ARBA" id="ARBA00023274"/>
    </source>
</evidence>
<accession>A0ABT8EEV2</accession>
<organism evidence="7 8">
    <name type="scientific">Alcaligenes endophyticus</name>
    <dbReference type="NCBI Taxonomy" id="1929088"/>
    <lineage>
        <taxon>Bacteria</taxon>
        <taxon>Pseudomonadati</taxon>
        <taxon>Pseudomonadota</taxon>
        <taxon>Betaproteobacteria</taxon>
        <taxon>Burkholderiales</taxon>
        <taxon>Alcaligenaceae</taxon>
        <taxon>Alcaligenes</taxon>
    </lineage>
</organism>
<dbReference type="PANTHER" id="PTHR10746">
    <property type="entry name" value="50S RIBOSOMAL PROTEIN L4"/>
    <property type="match status" value="1"/>
</dbReference>
<feature type="compositionally biased region" description="Polar residues" evidence="6">
    <location>
        <begin position="44"/>
        <end position="53"/>
    </location>
</feature>
<evidence type="ECO:0000256" key="5">
    <source>
        <dbReference type="HAMAP-Rule" id="MF_01328"/>
    </source>
</evidence>
<keyword evidence="2 5" id="KW-0689">Ribosomal protein</keyword>
<evidence type="ECO:0000256" key="6">
    <source>
        <dbReference type="SAM" id="MobiDB-lite"/>
    </source>
</evidence>
<dbReference type="GO" id="GO:0005840">
    <property type="term" value="C:ribosome"/>
    <property type="evidence" value="ECO:0007669"/>
    <property type="project" value="UniProtKB-KW"/>
</dbReference>
<comment type="caution">
    <text evidence="7">The sequence shown here is derived from an EMBL/GenBank/DDBJ whole genome shotgun (WGS) entry which is preliminary data.</text>
</comment>
<dbReference type="RefSeq" id="WP_266124720.1">
    <property type="nucleotide sequence ID" value="NZ_JAJHNU010000001.1"/>
</dbReference>
<dbReference type="Pfam" id="PF00573">
    <property type="entry name" value="Ribosomal_L4"/>
    <property type="match status" value="1"/>
</dbReference>